<dbReference type="InterPro" id="IPR003961">
    <property type="entry name" value="FN3_dom"/>
</dbReference>
<dbReference type="InterPro" id="IPR013783">
    <property type="entry name" value="Ig-like_fold"/>
</dbReference>
<dbReference type="KEGG" id="caby:Cabys_2763"/>
<name>A0A1J1CA21_CALAY</name>
<evidence type="ECO:0000313" key="3">
    <source>
        <dbReference type="EMBL" id="APF19511.1"/>
    </source>
</evidence>
<keyword evidence="1" id="KW-0732">Signal</keyword>
<evidence type="ECO:0000259" key="2">
    <source>
        <dbReference type="PROSITE" id="PS50853"/>
    </source>
</evidence>
<evidence type="ECO:0000313" key="4">
    <source>
        <dbReference type="Proteomes" id="UP000183868"/>
    </source>
</evidence>
<organism evidence="3 4">
    <name type="scientific">Caldithrix abyssi DSM 13497</name>
    <dbReference type="NCBI Taxonomy" id="880073"/>
    <lineage>
        <taxon>Bacteria</taxon>
        <taxon>Pseudomonadati</taxon>
        <taxon>Calditrichota</taxon>
        <taxon>Calditrichia</taxon>
        <taxon>Calditrichales</taxon>
        <taxon>Calditrichaceae</taxon>
        <taxon>Caldithrix</taxon>
    </lineage>
</organism>
<dbReference type="Proteomes" id="UP000183868">
    <property type="component" value="Chromosome"/>
</dbReference>
<dbReference type="InterPro" id="IPR036116">
    <property type="entry name" value="FN3_sf"/>
</dbReference>
<reference evidence="3 4" key="1">
    <citation type="submission" date="2016-11" db="EMBL/GenBank/DDBJ databases">
        <title>Genomic analysis of Caldithrix abyssi and proposal of a novel bacterial phylum Caldithrichaeota.</title>
        <authorList>
            <person name="Kublanov I."/>
            <person name="Sigalova O."/>
            <person name="Gavrilov S."/>
            <person name="Lebedinsky A."/>
            <person name="Ivanova N."/>
            <person name="Daum C."/>
            <person name="Reddy T."/>
            <person name="Klenk H.P."/>
            <person name="Goker M."/>
            <person name="Reva O."/>
            <person name="Miroshnichenko M."/>
            <person name="Kyprides N."/>
            <person name="Woyke T."/>
            <person name="Gelfand M."/>
        </authorList>
    </citation>
    <scope>NUCLEOTIDE SEQUENCE [LARGE SCALE GENOMIC DNA]</scope>
    <source>
        <strain evidence="3 4">LF13</strain>
    </source>
</reference>
<feature type="domain" description="Fibronectin type-III" evidence="2">
    <location>
        <begin position="487"/>
        <end position="600"/>
    </location>
</feature>
<dbReference type="Gene3D" id="2.60.40.10">
    <property type="entry name" value="Immunoglobulins"/>
    <property type="match status" value="1"/>
</dbReference>
<sequence length="720" mass="81591">MLTALILLLGIQSVPLHAQLLGTEKKYVRIGQLQSHFSSYGSERAWNNKYYEGLRWPADYSYTDNAVIKRFWLGCSDFTDAEGRYWSKYGIYFAADYVGKSLFPMELKQIAKFPMPHVYVDGNDISAPYQGDVDDINPDQIPDRIVVNVVNTSMGLTIKRIIYAFSQQYHDDYFIKKFVFINTGNTDYDDEIELNTPIKGLRIGWGVRYSVCREGSFYIGGTQSWGQQSWVTRRGETYEDHYQQIITENTPISQLDWLRCGFSWAGQKASNSFDNIGAPDILKTGRLTAPQMAGIVILHVDKSPQDRSDDPEQPVTLGWHAGDTYPKLGDMIDEGQMIKQYTMLSGVPYQGLGGTNRFFEDNTSSITDRVDPSTIHNDGGGTNLWVNYGPFDLAPGDSIVIVEAEGVHGLNRQMCELIGARWKEAKTYPSRSFEFELPDGSSISGTYNDGVADYFKNSWVYTGWDSIMKVFARAKMNYDSGFDIPQPPQPPTKFEVLSGGDRISLKWEPSPSEDQADFGGYRIFRAIGKPDTFYTEIFACGKGTDHPQIVYQFDDTTPQRNHAYYYYITAFNDGSNNDGTLNPPGPLSSSKYYTWATEPAYLQRQAGRSINDVRIVPNPYNIKARELNFTLEPNKIVFMNIPAYCRISIYTERGDLIQILEHTDGSGDESWNMVTKTRQTVVSGIYIAHIEVTKDYYDPQTGELLYRAGDSVVRKFVIIR</sequence>
<dbReference type="SUPFAM" id="SSF49265">
    <property type="entry name" value="Fibronectin type III"/>
    <property type="match status" value="1"/>
</dbReference>
<dbReference type="PROSITE" id="PS50853">
    <property type="entry name" value="FN3"/>
    <property type="match status" value="1"/>
</dbReference>
<dbReference type="AlphaFoldDB" id="A0A1J1CA21"/>
<protein>
    <recommendedName>
        <fullName evidence="2">Fibronectin type-III domain-containing protein</fullName>
    </recommendedName>
</protein>
<feature type="chain" id="PRO_5009618422" description="Fibronectin type-III domain-containing protein" evidence="1">
    <location>
        <begin position="19"/>
        <end position="720"/>
    </location>
</feature>
<gene>
    <name evidence="3" type="ORF">Cabys_2763</name>
</gene>
<feature type="signal peptide" evidence="1">
    <location>
        <begin position="1"/>
        <end position="18"/>
    </location>
</feature>
<proteinExistence type="predicted"/>
<evidence type="ECO:0000256" key="1">
    <source>
        <dbReference type="SAM" id="SignalP"/>
    </source>
</evidence>
<accession>A0A1J1CA21</accession>
<dbReference type="EMBL" id="CP018099">
    <property type="protein sequence ID" value="APF19511.1"/>
    <property type="molecule type" value="Genomic_DNA"/>
</dbReference>